<evidence type="ECO:0000256" key="1">
    <source>
        <dbReference type="SAM" id="MobiDB-lite"/>
    </source>
</evidence>
<keyword evidence="2" id="KW-1185">Reference proteome</keyword>
<name>A0A9R1TFE8_9HYME</name>
<feature type="compositionally biased region" description="Polar residues" evidence="1">
    <location>
        <begin position="340"/>
        <end position="350"/>
    </location>
</feature>
<dbReference type="AlphaFoldDB" id="A0A9R1TFE8"/>
<protein>
    <submittedName>
        <fullName evidence="3">Uncharacterized protein</fullName>
    </submittedName>
</protein>
<accession>A0A9R1TFE8</accession>
<feature type="compositionally biased region" description="Low complexity" evidence="1">
    <location>
        <begin position="351"/>
        <end position="363"/>
    </location>
</feature>
<gene>
    <name evidence="3" type="primary">LOC105270261</name>
</gene>
<dbReference type="KEGG" id="fas:105270261"/>
<dbReference type="RefSeq" id="XP_011309394.1">
    <property type="nucleotide sequence ID" value="XM_011311092.1"/>
</dbReference>
<proteinExistence type="predicted"/>
<dbReference type="Proteomes" id="UP000694866">
    <property type="component" value="Unplaced"/>
</dbReference>
<dbReference type="OrthoDB" id="6507260at2759"/>
<feature type="region of interest" description="Disordered" evidence="1">
    <location>
        <begin position="340"/>
        <end position="454"/>
    </location>
</feature>
<dbReference type="Gene3D" id="6.10.250.1010">
    <property type="match status" value="2"/>
</dbReference>
<dbReference type="GeneID" id="105270261"/>
<evidence type="ECO:0000313" key="2">
    <source>
        <dbReference type="Proteomes" id="UP000694866"/>
    </source>
</evidence>
<evidence type="ECO:0000313" key="3">
    <source>
        <dbReference type="RefSeq" id="XP_011309394.1"/>
    </source>
</evidence>
<reference evidence="3" key="1">
    <citation type="submission" date="2025-08" db="UniProtKB">
        <authorList>
            <consortium name="RefSeq"/>
        </authorList>
    </citation>
    <scope>IDENTIFICATION</scope>
    <source>
        <strain evidence="3">USDA-PBARC FA_bdor</strain>
        <tissue evidence="3">Whole organism</tissue>
    </source>
</reference>
<sequence>MVSQFAVTVIPHIISSPLPNQHYCNQRNDVEGMLRIIKSLLSNLYLSARVNYIASSYSFWHTAVLLDAALVWEHTTAAPVKRNDIVAGTEFLSVFINGEIAPIPRKRGFRRGYQVQDNVAAESRQSEASIYRISRAPSSPRPTITRPSHREIGARLYPISHKSLEHNRQSFTPIVGDIGTTEEIGLKLKAPTPATGDSHYHHNHHHQMMRLNGTRALSDGKTVNRKIIGVSVTSTVEATPYKVRVEHYDNDQLSMVTRSPTELPLQETFSTARTTKSTSTLGISSTPFTYTKSLSTPVTRGSTATTPPARLVTEELSNIVSESNRSGFSVDEGLPRTSWQARSSVTQGVGSTIPHPTPSSTSPKVELDSMSVGSSSEPVEQSYELPEENPEPPENHEEPREVGDNPPQGRKAGRHYDTSLYNQPPKVYPQPSKIYGKPSRVYSEPSKVYGEPEKRYGEPAQIYSEPSKVYSEPAKIYSEPSKVYSEPAKIYGEPEKVYSEPAKIYSEPARIYGEPAKVYGEPAKIYSEPAKVYGSDGQPVEPDEQNYEVDEAVSVGSNGNVHGVVTEASNAPTDVDGHKVGYVVEGRNYRKYRVEERTPDGFIVGEYGVVSHDDGSLRGVRYTADGTINPRLIYDALMKFLAL</sequence>
<organism evidence="2 3">
    <name type="scientific">Fopius arisanus</name>
    <dbReference type="NCBI Taxonomy" id="64838"/>
    <lineage>
        <taxon>Eukaryota</taxon>
        <taxon>Metazoa</taxon>
        <taxon>Ecdysozoa</taxon>
        <taxon>Arthropoda</taxon>
        <taxon>Hexapoda</taxon>
        <taxon>Insecta</taxon>
        <taxon>Pterygota</taxon>
        <taxon>Neoptera</taxon>
        <taxon>Endopterygota</taxon>
        <taxon>Hymenoptera</taxon>
        <taxon>Apocrita</taxon>
        <taxon>Ichneumonoidea</taxon>
        <taxon>Braconidae</taxon>
        <taxon>Opiinae</taxon>
        <taxon>Fopius</taxon>
    </lineage>
</organism>
<feature type="compositionally biased region" description="Basic and acidic residues" evidence="1">
    <location>
        <begin position="393"/>
        <end position="403"/>
    </location>
</feature>